<dbReference type="InterPro" id="IPR011701">
    <property type="entry name" value="MFS"/>
</dbReference>
<dbReference type="FunFam" id="1.20.1720.10:FF:000002">
    <property type="entry name" value="Multidrug resistance protein B"/>
    <property type="match status" value="1"/>
</dbReference>
<organism evidence="11 12">
    <name type="scientific">Solimonas marina</name>
    <dbReference type="NCBI Taxonomy" id="2714601"/>
    <lineage>
        <taxon>Bacteria</taxon>
        <taxon>Pseudomonadati</taxon>
        <taxon>Pseudomonadota</taxon>
        <taxon>Gammaproteobacteria</taxon>
        <taxon>Nevskiales</taxon>
        <taxon>Nevskiaceae</taxon>
        <taxon>Solimonas</taxon>
    </lineage>
</organism>
<dbReference type="AlphaFoldDB" id="A0A969WAK4"/>
<proteinExistence type="inferred from homology"/>
<evidence type="ECO:0000313" key="11">
    <source>
        <dbReference type="EMBL" id="NKF21961.1"/>
    </source>
</evidence>
<evidence type="ECO:0000256" key="8">
    <source>
        <dbReference type="ARBA" id="ARBA00023136"/>
    </source>
</evidence>
<dbReference type="SUPFAM" id="SSF103473">
    <property type="entry name" value="MFS general substrate transporter"/>
    <property type="match status" value="1"/>
</dbReference>
<dbReference type="GO" id="GO:1990961">
    <property type="term" value="P:xenobiotic detoxification by transmembrane export across the plasma membrane"/>
    <property type="evidence" value="ECO:0007669"/>
    <property type="project" value="UniProtKB-ARBA"/>
</dbReference>
<reference evidence="11" key="1">
    <citation type="submission" date="2020-03" db="EMBL/GenBank/DDBJ databases">
        <title>Solimonas marina sp. nov., isolated from deep seawater of the Pacific Ocean.</title>
        <authorList>
            <person name="Liu X."/>
            <person name="Lai Q."/>
            <person name="Sun F."/>
            <person name="Gai Y."/>
            <person name="Li G."/>
            <person name="Shao Z."/>
        </authorList>
    </citation>
    <scope>NUCLEOTIDE SEQUENCE</scope>
    <source>
        <strain evidence="11">C16B3</strain>
    </source>
</reference>
<feature type="domain" description="Major facilitator superfamily (MFS) profile" evidence="10">
    <location>
        <begin position="19"/>
        <end position="506"/>
    </location>
</feature>
<dbReference type="RefSeq" id="WP_168147225.1">
    <property type="nucleotide sequence ID" value="NZ_JAAVXB010000003.1"/>
</dbReference>
<keyword evidence="5" id="KW-0997">Cell inner membrane</keyword>
<dbReference type="Pfam" id="PF07690">
    <property type="entry name" value="MFS_1"/>
    <property type="match status" value="1"/>
</dbReference>
<evidence type="ECO:0000259" key="10">
    <source>
        <dbReference type="PROSITE" id="PS50850"/>
    </source>
</evidence>
<feature type="transmembrane region" description="Helical" evidence="9">
    <location>
        <begin position="276"/>
        <end position="297"/>
    </location>
</feature>
<feature type="transmembrane region" description="Helical" evidence="9">
    <location>
        <begin position="236"/>
        <end position="255"/>
    </location>
</feature>
<name>A0A969WAK4_9GAMM</name>
<comment type="subcellular location">
    <subcellularLocation>
        <location evidence="1">Cell inner membrane</location>
        <topology evidence="1">Multi-pass membrane protein</topology>
    </subcellularLocation>
</comment>
<evidence type="ECO:0000256" key="3">
    <source>
        <dbReference type="ARBA" id="ARBA00022448"/>
    </source>
</evidence>
<feature type="transmembrane region" description="Helical" evidence="9">
    <location>
        <begin position="475"/>
        <end position="500"/>
    </location>
</feature>
<feature type="transmembrane region" description="Helical" evidence="9">
    <location>
        <begin position="171"/>
        <end position="193"/>
    </location>
</feature>
<comment type="similarity">
    <text evidence="2">Belongs to the major facilitator superfamily. EmrB family.</text>
</comment>
<evidence type="ECO:0000256" key="2">
    <source>
        <dbReference type="ARBA" id="ARBA00008537"/>
    </source>
</evidence>
<dbReference type="InterPro" id="IPR036259">
    <property type="entry name" value="MFS_trans_sf"/>
</dbReference>
<keyword evidence="7 9" id="KW-1133">Transmembrane helix</keyword>
<keyword evidence="4" id="KW-1003">Cell membrane</keyword>
<feature type="transmembrane region" description="Helical" evidence="9">
    <location>
        <begin position="57"/>
        <end position="76"/>
    </location>
</feature>
<accession>A0A969WAK4</accession>
<gene>
    <name evidence="11" type="ORF">G7Y82_06495</name>
</gene>
<feature type="transmembrane region" description="Helical" evidence="9">
    <location>
        <begin position="366"/>
        <end position="390"/>
    </location>
</feature>
<dbReference type="Proteomes" id="UP000653472">
    <property type="component" value="Unassembled WGS sequence"/>
</dbReference>
<evidence type="ECO:0000256" key="1">
    <source>
        <dbReference type="ARBA" id="ARBA00004429"/>
    </source>
</evidence>
<comment type="caution">
    <text evidence="11">The sequence shown here is derived from an EMBL/GenBank/DDBJ whole genome shotgun (WGS) entry which is preliminary data.</text>
</comment>
<evidence type="ECO:0000256" key="6">
    <source>
        <dbReference type="ARBA" id="ARBA00022692"/>
    </source>
</evidence>
<dbReference type="Gene3D" id="1.20.1720.10">
    <property type="entry name" value="Multidrug resistance protein D"/>
    <property type="match status" value="1"/>
</dbReference>
<evidence type="ECO:0000256" key="9">
    <source>
        <dbReference type="SAM" id="Phobius"/>
    </source>
</evidence>
<feature type="transmembrane region" description="Helical" evidence="9">
    <location>
        <begin position="205"/>
        <end position="224"/>
    </location>
</feature>
<dbReference type="PANTHER" id="PTHR42718:SF9">
    <property type="entry name" value="MAJOR FACILITATOR SUPERFAMILY MULTIDRUG TRANSPORTER MFSC"/>
    <property type="match status" value="1"/>
</dbReference>
<keyword evidence="12" id="KW-1185">Reference proteome</keyword>
<protein>
    <submittedName>
        <fullName evidence="11">DHA2 family efflux MFS transporter permease subunit</fullName>
    </submittedName>
</protein>
<feature type="transmembrane region" description="Helical" evidence="9">
    <location>
        <begin position="144"/>
        <end position="165"/>
    </location>
</feature>
<dbReference type="PROSITE" id="PS50850">
    <property type="entry name" value="MFS"/>
    <property type="match status" value="1"/>
</dbReference>
<sequence length="514" mass="55014">MSQTAATAGPAPVASRGLVAIALALGTFMQVLDTTIANVSIPTISGNLGVSSDQGTWVITSFAVANGISVPLTGWLMQRFGVVRTFVVSVLLFTLASFLCGAAWSLPALLAFRVMQGAVSGPMIPGSQALLISLFPPDKKGAALAIWSMTTLVAPICGPILGGYISDNYSWPWIFYINVPVGLFCAAICWQGLKHRETPTRKLPVDTIGLSLLVVWVGSLQIMLDKGKDADWFHSSFIVVLAVVAVVGFIAFMIWEIGEKHPIIDLSLFKNRNFSLGTMVLCLGYAVFFGAVVLQPLWMQTWLGYNATWAGLVAAPSGVVAVFLSPLVGRNIAKFDARLFATAAFIFFAISYFMRAGYTADASAEAYIMPLLVQGIGMSMFFVSVLQILLDGVPDHQVPAASGLSNFLRITAGSFATSIITTSWDRRAALHQTRLAEASSAYDPTLRGAVDTLHGMGMTDQQALGSITHSLGNQAYLMSALDIFWVSGWLCLGMIVLVWFTRRPHGGAHAVAAD</sequence>
<dbReference type="GO" id="GO:0015721">
    <property type="term" value="P:bile acid and bile salt transport"/>
    <property type="evidence" value="ECO:0007669"/>
    <property type="project" value="UniProtKB-ARBA"/>
</dbReference>
<dbReference type="InterPro" id="IPR004638">
    <property type="entry name" value="EmrB-like"/>
</dbReference>
<evidence type="ECO:0000256" key="4">
    <source>
        <dbReference type="ARBA" id="ARBA00022475"/>
    </source>
</evidence>
<dbReference type="PANTHER" id="PTHR42718">
    <property type="entry name" value="MAJOR FACILITATOR SUPERFAMILY MULTIDRUG TRANSPORTER MFSC"/>
    <property type="match status" value="1"/>
</dbReference>
<dbReference type="NCBIfam" id="TIGR00711">
    <property type="entry name" value="efflux_EmrB"/>
    <property type="match status" value="1"/>
</dbReference>
<evidence type="ECO:0000313" key="12">
    <source>
        <dbReference type="Proteomes" id="UP000653472"/>
    </source>
</evidence>
<feature type="transmembrane region" description="Helical" evidence="9">
    <location>
        <begin position="309"/>
        <end position="328"/>
    </location>
</feature>
<evidence type="ECO:0000256" key="7">
    <source>
        <dbReference type="ARBA" id="ARBA00022989"/>
    </source>
</evidence>
<dbReference type="CDD" id="cd17503">
    <property type="entry name" value="MFS_LmrB_MDR_like"/>
    <property type="match status" value="1"/>
</dbReference>
<evidence type="ECO:0000256" key="5">
    <source>
        <dbReference type="ARBA" id="ARBA00022519"/>
    </source>
</evidence>
<feature type="transmembrane region" description="Helical" evidence="9">
    <location>
        <begin position="335"/>
        <end position="354"/>
    </location>
</feature>
<dbReference type="EMBL" id="JAAVXB010000003">
    <property type="protein sequence ID" value="NKF21961.1"/>
    <property type="molecule type" value="Genomic_DNA"/>
</dbReference>
<keyword evidence="3" id="KW-0813">Transport</keyword>
<keyword evidence="8 9" id="KW-0472">Membrane</keyword>
<dbReference type="InterPro" id="IPR020846">
    <property type="entry name" value="MFS_dom"/>
</dbReference>
<feature type="transmembrane region" description="Helical" evidence="9">
    <location>
        <begin position="83"/>
        <end position="104"/>
    </location>
</feature>
<dbReference type="GO" id="GO:0022857">
    <property type="term" value="F:transmembrane transporter activity"/>
    <property type="evidence" value="ECO:0007669"/>
    <property type="project" value="InterPro"/>
</dbReference>
<dbReference type="Gene3D" id="1.20.1250.20">
    <property type="entry name" value="MFS general substrate transporter like domains"/>
    <property type="match status" value="1"/>
</dbReference>
<keyword evidence="6 9" id="KW-0812">Transmembrane</keyword>
<dbReference type="GO" id="GO:0005886">
    <property type="term" value="C:plasma membrane"/>
    <property type="evidence" value="ECO:0007669"/>
    <property type="project" value="UniProtKB-SubCell"/>
</dbReference>